<protein>
    <recommendedName>
        <fullName evidence="2">O-methyltransferase dimerisation domain-containing protein</fullName>
    </recommendedName>
</protein>
<reference evidence="3" key="1">
    <citation type="submission" date="2020-06" db="EMBL/GenBank/DDBJ databases">
        <authorList>
            <person name="Li T."/>
            <person name="Hu X."/>
            <person name="Zhang T."/>
            <person name="Song X."/>
            <person name="Zhang H."/>
            <person name="Dai N."/>
            <person name="Sheng W."/>
            <person name="Hou X."/>
            <person name="Wei L."/>
        </authorList>
    </citation>
    <scope>NUCLEOTIDE SEQUENCE</scope>
    <source>
        <strain evidence="3">KEN8</strain>
        <tissue evidence="3">Leaf</tissue>
    </source>
</reference>
<dbReference type="Pfam" id="PF08100">
    <property type="entry name" value="Dimerisation"/>
    <property type="match status" value="1"/>
</dbReference>
<dbReference type="SUPFAM" id="SSF46785">
    <property type="entry name" value="Winged helix' DNA-binding domain"/>
    <property type="match status" value="1"/>
</dbReference>
<comment type="caution">
    <text evidence="3">The sequence shown here is derived from an EMBL/GenBank/DDBJ whole genome shotgun (WGS) entry which is preliminary data.</text>
</comment>
<name>A0AAW2JNZ3_9LAMI</name>
<dbReference type="Gene3D" id="1.10.10.10">
    <property type="entry name" value="Winged helix-like DNA-binding domain superfamily/Winged helix DNA-binding domain"/>
    <property type="match status" value="1"/>
</dbReference>
<accession>A0AAW2JNZ3</accession>
<gene>
    <name evidence="3" type="ORF">Scaly_3088500</name>
</gene>
<dbReference type="GO" id="GO:0046983">
    <property type="term" value="F:protein dimerization activity"/>
    <property type="evidence" value="ECO:0007669"/>
    <property type="project" value="InterPro"/>
</dbReference>
<proteinExistence type="predicted"/>
<dbReference type="InterPro" id="IPR012967">
    <property type="entry name" value="COMT_dimerisation"/>
</dbReference>
<sequence>MKKRMHNWICGSMCLVTSAIELQIADVLESNDGAMTLSELSAAHLLPYRIMRYLMHRGIFKQVVRGQESSIYYVQMPLSRLLMKSGGNSIAALVFAGKQPCNVCSLA</sequence>
<dbReference type="InterPro" id="IPR036390">
    <property type="entry name" value="WH_DNA-bd_sf"/>
</dbReference>
<organism evidence="3">
    <name type="scientific">Sesamum calycinum</name>
    <dbReference type="NCBI Taxonomy" id="2727403"/>
    <lineage>
        <taxon>Eukaryota</taxon>
        <taxon>Viridiplantae</taxon>
        <taxon>Streptophyta</taxon>
        <taxon>Embryophyta</taxon>
        <taxon>Tracheophyta</taxon>
        <taxon>Spermatophyta</taxon>
        <taxon>Magnoliopsida</taxon>
        <taxon>eudicotyledons</taxon>
        <taxon>Gunneridae</taxon>
        <taxon>Pentapetalae</taxon>
        <taxon>asterids</taxon>
        <taxon>lamiids</taxon>
        <taxon>Lamiales</taxon>
        <taxon>Pedaliaceae</taxon>
        <taxon>Sesamum</taxon>
    </lineage>
</organism>
<feature type="chain" id="PRO_5043710816" description="O-methyltransferase dimerisation domain-containing protein" evidence="1">
    <location>
        <begin position="20"/>
        <end position="107"/>
    </location>
</feature>
<evidence type="ECO:0000259" key="2">
    <source>
        <dbReference type="Pfam" id="PF08100"/>
    </source>
</evidence>
<dbReference type="AlphaFoldDB" id="A0AAW2JNZ3"/>
<feature type="domain" description="O-methyltransferase dimerisation" evidence="2">
    <location>
        <begin position="12"/>
        <end position="85"/>
    </location>
</feature>
<dbReference type="EMBL" id="JACGWM010000940">
    <property type="protein sequence ID" value="KAL0295807.1"/>
    <property type="molecule type" value="Genomic_DNA"/>
</dbReference>
<reference evidence="3" key="2">
    <citation type="journal article" date="2024" name="Plant">
        <title>Genomic evolution and insights into agronomic trait innovations of Sesamum species.</title>
        <authorList>
            <person name="Miao H."/>
            <person name="Wang L."/>
            <person name="Qu L."/>
            <person name="Liu H."/>
            <person name="Sun Y."/>
            <person name="Le M."/>
            <person name="Wang Q."/>
            <person name="Wei S."/>
            <person name="Zheng Y."/>
            <person name="Lin W."/>
            <person name="Duan Y."/>
            <person name="Cao H."/>
            <person name="Xiong S."/>
            <person name="Wang X."/>
            <person name="Wei L."/>
            <person name="Li C."/>
            <person name="Ma Q."/>
            <person name="Ju M."/>
            <person name="Zhao R."/>
            <person name="Li G."/>
            <person name="Mu C."/>
            <person name="Tian Q."/>
            <person name="Mei H."/>
            <person name="Zhang T."/>
            <person name="Gao T."/>
            <person name="Zhang H."/>
        </authorList>
    </citation>
    <scope>NUCLEOTIDE SEQUENCE</scope>
    <source>
        <strain evidence="3">KEN8</strain>
    </source>
</reference>
<dbReference type="InterPro" id="IPR036388">
    <property type="entry name" value="WH-like_DNA-bd_sf"/>
</dbReference>
<feature type="signal peptide" evidence="1">
    <location>
        <begin position="1"/>
        <end position="19"/>
    </location>
</feature>
<evidence type="ECO:0000256" key="1">
    <source>
        <dbReference type="SAM" id="SignalP"/>
    </source>
</evidence>
<keyword evidence="1" id="KW-0732">Signal</keyword>
<evidence type="ECO:0000313" key="3">
    <source>
        <dbReference type="EMBL" id="KAL0295807.1"/>
    </source>
</evidence>